<evidence type="ECO:0000313" key="2">
    <source>
        <dbReference type="Proteomes" id="UP000887013"/>
    </source>
</evidence>
<proteinExistence type="predicted"/>
<evidence type="ECO:0000313" key="1">
    <source>
        <dbReference type="EMBL" id="GFT87558.1"/>
    </source>
</evidence>
<keyword evidence="2" id="KW-1185">Reference proteome</keyword>
<accession>A0A8X6U802</accession>
<gene>
    <name evidence="1" type="ORF">NPIL_154421</name>
</gene>
<reference evidence="1" key="1">
    <citation type="submission" date="2020-08" db="EMBL/GenBank/DDBJ databases">
        <title>Multicomponent nature underlies the extraordinary mechanical properties of spider dragline silk.</title>
        <authorList>
            <person name="Kono N."/>
            <person name="Nakamura H."/>
            <person name="Mori M."/>
            <person name="Yoshida Y."/>
            <person name="Ohtoshi R."/>
            <person name="Malay A.D."/>
            <person name="Moran D.A.P."/>
            <person name="Tomita M."/>
            <person name="Numata K."/>
            <person name="Arakawa K."/>
        </authorList>
    </citation>
    <scope>NUCLEOTIDE SEQUENCE</scope>
</reference>
<protein>
    <submittedName>
        <fullName evidence="1">Uncharacterized protein</fullName>
    </submittedName>
</protein>
<name>A0A8X6U802_NEPPI</name>
<dbReference type="AlphaFoldDB" id="A0A8X6U802"/>
<sequence>MLQLLSNDENETPDMTPRSLIQRTIHELIAPSQFFSTRKELKPRKQQRAFSPQQRRGFNDIKIGINESGCADVLEQATVTTLLTLHWN</sequence>
<dbReference type="EMBL" id="BMAW01024351">
    <property type="protein sequence ID" value="GFT87558.1"/>
    <property type="molecule type" value="Genomic_DNA"/>
</dbReference>
<dbReference type="Proteomes" id="UP000887013">
    <property type="component" value="Unassembled WGS sequence"/>
</dbReference>
<organism evidence="1 2">
    <name type="scientific">Nephila pilipes</name>
    <name type="common">Giant wood spider</name>
    <name type="synonym">Nephila maculata</name>
    <dbReference type="NCBI Taxonomy" id="299642"/>
    <lineage>
        <taxon>Eukaryota</taxon>
        <taxon>Metazoa</taxon>
        <taxon>Ecdysozoa</taxon>
        <taxon>Arthropoda</taxon>
        <taxon>Chelicerata</taxon>
        <taxon>Arachnida</taxon>
        <taxon>Araneae</taxon>
        <taxon>Araneomorphae</taxon>
        <taxon>Entelegynae</taxon>
        <taxon>Araneoidea</taxon>
        <taxon>Nephilidae</taxon>
        <taxon>Nephila</taxon>
    </lineage>
</organism>
<comment type="caution">
    <text evidence="1">The sequence shown here is derived from an EMBL/GenBank/DDBJ whole genome shotgun (WGS) entry which is preliminary data.</text>
</comment>